<accession>A0A1K2FCI9</accession>
<proteinExistence type="predicted"/>
<sequence>MNDQGNPGSAEGFSVFAVDATWPKSRQVTGHGYNRATGHAHVYLWFGSPYFDPQVEHVTVFSASSGNAEASEALERAFEMYFHPEKEPPASLPASEPVTITTDGKPLTFELWRNSSNRYWVARGGIKSTEVILSGSETEPSKLSLVRVSDLTSFSNPFAAPMHDLCAAIGDADEEKEEE</sequence>
<dbReference type="OrthoDB" id="4127590at2"/>
<dbReference type="Proteomes" id="UP000181909">
    <property type="component" value="Unassembled WGS sequence"/>
</dbReference>
<dbReference type="EMBL" id="FPJO01000077">
    <property type="protein sequence ID" value="SFY45459.1"/>
    <property type="molecule type" value="Genomic_DNA"/>
</dbReference>
<reference evidence="1 2" key="1">
    <citation type="submission" date="2016-11" db="EMBL/GenBank/DDBJ databases">
        <authorList>
            <person name="Jaros S."/>
            <person name="Januszkiewicz K."/>
            <person name="Wedrychowicz H."/>
        </authorList>
    </citation>
    <scope>NUCLEOTIDE SEQUENCE [LARGE SCALE GENOMIC DNA]</scope>
    <source>
        <strain evidence="1 2">OK807</strain>
    </source>
</reference>
<dbReference type="RefSeq" id="WP_072489796.1">
    <property type="nucleotide sequence ID" value="NZ_CP108276.1"/>
</dbReference>
<organism evidence="1 2">
    <name type="scientific">Streptomyces atratus</name>
    <dbReference type="NCBI Taxonomy" id="1893"/>
    <lineage>
        <taxon>Bacteria</taxon>
        <taxon>Bacillati</taxon>
        <taxon>Actinomycetota</taxon>
        <taxon>Actinomycetes</taxon>
        <taxon>Kitasatosporales</taxon>
        <taxon>Streptomycetaceae</taxon>
        <taxon>Streptomyces</taxon>
    </lineage>
</organism>
<protein>
    <submittedName>
        <fullName evidence="1">Uncharacterized protein</fullName>
    </submittedName>
</protein>
<dbReference type="AlphaFoldDB" id="A0A1K2FCI9"/>
<name>A0A1K2FCI9_STRAR</name>
<evidence type="ECO:0000313" key="1">
    <source>
        <dbReference type="EMBL" id="SFY45459.1"/>
    </source>
</evidence>
<evidence type="ECO:0000313" key="2">
    <source>
        <dbReference type="Proteomes" id="UP000181909"/>
    </source>
</evidence>
<gene>
    <name evidence="1" type="ORF">SAMN02787144_10771</name>
</gene>